<organism evidence="1 2">
    <name type="scientific">Flavobacterium calami</name>
    <dbReference type="NCBI Taxonomy" id="3139144"/>
    <lineage>
        <taxon>Bacteria</taxon>
        <taxon>Pseudomonadati</taxon>
        <taxon>Bacteroidota</taxon>
        <taxon>Flavobacteriia</taxon>
        <taxon>Flavobacteriales</taxon>
        <taxon>Flavobacteriaceae</taxon>
        <taxon>Flavobacterium</taxon>
    </lineage>
</organism>
<protein>
    <recommendedName>
        <fullName evidence="3">Auto-transporter adhesin head GIN domain-containing protein</fullName>
    </recommendedName>
</protein>
<evidence type="ECO:0000313" key="2">
    <source>
        <dbReference type="Proteomes" id="UP001485226"/>
    </source>
</evidence>
<dbReference type="Proteomes" id="UP001485226">
    <property type="component" value="Unassembled WGS sequence"/>
</dbReference>
<accession>A0ABU9IUR3</accession>
<evidence type="ECO:0000313" key="1">
    <source>
        <dbReference type="EMBL" id="MEL1256190.1"/>
    </source>
</evidence>
<gene>
    <name evidence="1" type="ORF">AAEO57_20560</name>
</gene>
<comment type="caution">
    <text evidence="1">The sequence shown here is derived from an EMBL/GenBank/DDBJ whole genome shotgun (WGS) entry which is preliminary data.</text>
</comment>
<dbReference type="RefSeq" id="WP_341694904.1">
    <property type="nucleotide sequence ID" value="NZ_JBBYHS010000033.1"/>
</dbReference>
<proteinExistence type="predicted"/>
<keyword evidence="2" id="KW-1185">Reference proteome</keyword>
<dbReference type="EMBL" id="JBBYHS010000033">
    <property type="protein sequence ID" value="MEL1256190.1"/>
    <property type="molecule type" value="Genomic_DNA"/>
</dbReference>
<reference evidence="1 2" key="1">
    <citation type="submission" date="2024-04" db="EMBL/GenBank/DDBJ databases">
        <title>Flavobacterium sp. DGU38 16S ribosomal RNA gene Genome sequencing and assembly.</title>
        <authorList>
            <person name="Park S."/>
        </authorList>
    </citation>
    <scope>NUCLEOTIDE SEQUENCE [LARGE SCALE GENOMIC DNA]</scope>
    <source>
        <strain evidence="1 2">DGU38</strain>
    </source>
</reference>
<evidence type="ECO:0008006" key="3">
    <source>
        <dbReference type="Google" id="ProtNLM"/>
    </source>
</evidence>
<sequence length="55" mass="6240">MAINKTAKNLYVRIKGNYISESKIFLETAEKIEIVATEENLNLTSNKKVQIKGNK</sequence>
<name>A0ABU9IUR3_9FLAO</name>